<feature type="domain" description="TFIIS central" evidence="3">
    <location>
        <begin position="1108"/>
        <end position="1220"/>
    </location>
</feature>
<feature type="region of interest" description="Disordered" evidence="1">
    <location>
        <begin position="840"/>
        <end position="878"/>
    </location>
</feature>
<evidence type="ECO:0000256" key="1">
    <source>
        <dbReference type="SAM" id="MobiDB-lite"/>
    </source>
</evidence>
<feature type="compositionally biased region" description="Basic residues" evidence="1">
    <location>
        <begin position="970"/>
        <end position="984"/>
    </location>
</feature>
<evidence type="ECO:0000256" key="2">
    <source>
        <dbReference type="SAM" id="Phobius"/>
    </source>
</evidence>
<evidence type="ECO:0000313" key="4">
    <source>
        <dbReference type="EMBL" id="ETW35804.1"/>
    </source>
</evidence>
<dbReference type="InterPro" id="IPR003618">
    <property type="entry name" value="TFIIS_cen_dom"/>
</dbReference>
<protein>
    <recommendedName>
        <fullName evidence="3">TFIIS central domain-containing protein</fullName>
    </recommendedName>
</protein>
<dbReference type="PROSITE" id="PS51321">
    <property type="entry name" value="TFIIS_CENTRAL"/>
    <property type="match status" value="1"/>
</dbReference>
<keyword evidence="2" id="KW-1133">Transmembrane helix</keyword>
<dbReference type="InterPro" id="IPR036575">
    <property type="entry name" value="TFIIS_cen_dom_sf"/>
</dbReference>
<feature type="region of interest" description="Disordered" evidence="1">
    <location>
        <begin position="532"/>
        <end position="555"/>
    </location>
</feature>
<dbReference type="InterPro" id="IPR039715">
    <property type="entry name" value="ZCCHC10"/>
</dbReference>
<evidence type="ECO:0000259" key="3">
    <source>
        <dbReference type="PROSITE" id="PS51321"/>
    </source>
</evidence>
<keyword evidence="2" id="KW-0812">Transmembrane</keyword>
<feature type="compositionally biased region" description="Low complexity" evidence="1">
    <location>
        <begin position="1019"/>
        <end position="1048"/>
    </location>
</feature>
<feature type="region of interest" description="Disordered" evidence="1">
    <location>
        <begin position="961"/>
        <end position="985"/>
    </location>
</feature>
<reference evidence="4 5" key="1">
    <citation type="submission" date="2013-02" db="EMBL/GenBank/DDBJ databases">
        <title>The Genome Annotation of Plasmodium falciparum Tanzania (2000708).</title>
        <authorList>
            <consortium name="The Broad Institute Genome Sequencing Platform"/>
            <consortium name="The Broad Institute Genome Sequencing Center for Infectious Disease"/>
            <person name="Neafsey D."/>
            <person name="Hoffman S."/>
            <person name="Volkman S."/>
            <person name="Rosenthal P."/>
            <person name="Walker B."/>
            <person name="Young S.K."/>
            <person name="Zeng Q."/>
            <person name="Gargeya S."/>
            <person name="Fitzgerald M."/>
            <person name="Haas B."/>
            <person name="Abouelleil A."/>
            <person name="Allen A.W."/>
            <person name="Alvarado L."/>
            <person name="Arachchi H.M."/>
            <person name="Berlin A.M."/>
            <person name="Chapman S.B."/>
            <person name="Gainer-Dewar J."/>
            <person name="Goldberg J."/>
            <person name="Griggs A."/>
            <person name="Gujja S."/>
            <person name="Hansen M."/>
            <person name="Howarth C."/>
            <person name="Imamovic A."/>
            <person name="Ireland A."/>
            <person name="Larimer J."/>
            <person name="McCowan C."/>
            <person name="Murphy C."/>
            <person name="Pearson M."/>
            <person name="Poon T.W."/>
            <person name="Priest M."/>
            <person name="Roberts A."/>
            <person name="Saif S."/>
            <person name="Shea T."/>
            <person name="Sisk P."/>
            <person name="Sykes S."/>
            <person name="Wortman J."/>
            <person name="Nusbaum C."/>
            <person name="Birren B."/>
        </authorList>
    </citation>
    <scope>NUCLEOTIDE SEQUENCE [LARGE SCALE GENOMIC DNA]</scope>
    <source>
        <strain evidence="5">Tanzania (2000708)</strain>
    </source>
</reference>
<proteinExistence type="predicted"/>
<feature type="compositionally biased region" description="Polar residues" evidence="1">
    <location>
        <begin position="999"/>
        <end position="1018"/>
    </location>
</feature>
<dbReference type="Proteomes" id="UP000030708">
    <property type="component" value="Unassembled WGS sequence"/>
</dbReference>
<dbReference type="eggNOG" id="ENOG502SFIJ">
    <property type="taxonomic scope" value="Eukaryota"/>
</dbReference>
<feature type="compositionally biased region" description="Low complexity" evidence="1">
    <location>
        <begin position="852"/>
        <end position="872"/>
    </location>
</feature>
<dbReference type="EMBL" id="KI926445">
    <property type="protein sequence ID" value="ETW35804.1"/>
    <property type="molecule type" value="Genomic_DNA"/>
</dbReference>
<keyword evidence="2" id="KW-0472">Membrane</keyword>
<sequence>MASKKREKSCIIFNEEYSNEKENGTINSSGTFYNEEKFIKYVEINSKNIFEYDISKLDIRRVNNHIKLNNIYNLYCYLIKNTFFKISDKNVNITDMLYVDPIISEKNKNEYNNLSKNEDEKSIIQDGKCDISNSSYDSSYSESTMSSNNFSNSSDTPICSEISSDVSVKSNKKNNTCKLKILDEKKSILPSGYILKKYDAVHIKGNNNEISISQIYKNVSSNKDDDNKNIIIQLIYRNKECNKFLYNNFESYLNYWHVLPCIGYYNKSTINNIINKISIVNFYEFLYLYDEFPVCQTHKKKLKKLYVVEQKDEENVTNPDEFVTSERTTDIDMLNNGYNEINLSQEMNKEMVDRNLPEKYDEDIEKNHSSVFNFNNCDKNSLMNIHNDPNKNYCIYDEEIILNDVLQNEKKKTTPCCTFGYYYFETFLFRNNKMIPKLKKKDCIIFNRITKKEDFLFLINAKLYDTIKNKNNIYYGKNNEYISTYKNFEFLYFFCFNCNTYYDINIIMSQIIYENEIGQKKYMHDKKKNINHKKNVNNKNNIKNNNKTNNKNKINNKKNITNIINDKNNINNNNKINDKNNINNINENNNNNNINNINENNNNNNINNINENNNNNNNNNVSLNNLHKSNIFDDYIYSNNFHSFIVEYKKLYNIKIKRQKIKQTDIYFLCMNCIKNNIFNVTHHMEYFTYFCDLVNKYNHNFFLYNKYIHHIFNNENISFFSLYNLEEEKNKICSNNIMANQKKNKEEQQQKNKPTKKNSSSSSCMTFSNVKKRKISDITNIMEDQNVVASEKAISDDNQNKNISKNIKKKKSSKNSNQMGEIKEEEKDILKKLNENNKFDENVKANDAYTNDQNVQDNNNNNNSNSNSYNYERNRRTTRKKKYIHKKYDDNDEENEEYYYDDDDELFDEKCLTNEMVNIKLQEEEEEYSFYEDMKKYQDEDIVEENQILNEELYSQDSDVYNDEFSTGGKKKKKKRRRKKIKIQKKDSIKVVHRNSGKTINNNIINDTSQSSYNNNMNSIQNTNRTNSSSSNNNISYNSNNVISHSNVSNNSSIINVPEKIKKNEEKKKGNPQDCYINQGDHQKDVHLNFDDLSKLEDRGDKNNLLKYNKVIEKIKQCLDEENVCDKNTEEISKNIVQTVIDIYKNKLDIKMKLFSICSNLMRKDNSELRKKILNGNITSTNLANMDSSDLAPISLQNKRREHERKYFYENIYLRENLIDLKKKSNRNDEEENLYIISEMKYETNNNKKKDTNEKNIFLFKEREMKDNNHNMYNNDMHNNDMHNNDMHNNDMHNNDMHNNDMHNDDTAIQEIHIVEEKKFLIYPENENSLKFDDNIDDDKSTNYSSIDKSVHIINNSICTIKSNLKYIKSIININEATQSDYTYEDEDINSYKTSSDTSSFVKTYDNINEEDYTSKNSNENNFEFLLNKVINSKKEEKQLDALDIIDECISIGNLYNRKDKKHNEINEENKKNNNINNYEFNTQDTKNGYEKLVPNNDNNIITLNNKMVSDVALNISIEQKNKKNNYITQINNINDDNKNIINSKQLENIPSNNKQKDTTKFSLLKKLSLNKNSVIQLQNVQDDHTPMDEKNKDSRCEGIKTYNRLGIALYKLINLLPNEKRNKLEDYLRIFFKNKERLTILLRERKYLSNFIIYTFFFLSYIFFGFVIIFLKRIVYHIFYDQDL</sequence>
<organism evidence="4 5">
    <name type="scientific">Plasmodium falciparum Tanzania</name>
    <name type="common">2000708</name>
    <dbReference type="NCBI Taxonomy" id="1036725"/>
    <lineage>
        <taxon>Eukaryota</taxon>
        <taxon>Sar</taxon>
        <taxon>Alveolata</taxon>
        <taxon>Apicomplexa</taxon>
        <taxon>Aconoidasida</taxon>
        <taxon>Haemosporida</taxon>
        <taxon>Plasmodiidae</taxon>
        <taxon>Plasmodium</taxon>
        <taxon>Plasmodium (Laverania)</taxon>
    </lineage>
</organism>
<feature type="transmembrane region" description="Helical" evidence="2">
    <location>
        <begin position="1653"/>
        <end position="1673"/>
    </location>
</feature>
<feature type="region of interest" description="Disordered" evidence="1">
    <location>
        <begin position="999"/>
        <end position="1048"/>
    </location>
</feature>
<gene>
    <name evidence="4" type="ORF">PFTANZ_03397</name>
</gene>
<feature type="compositionally biased region" description="Low complexity" evidence="1">
    <location>
        <begin position="537"/>
        <end position="555"/>
    </location>
</feature>
<reference evidence="4 5" key="2">
    <citation type="submission" date="2013-02" db="EMBL/GenBank/DDBJ databases">
        <title>The Genome Sequence of Plasmodium falciparum Tanzania (2000708).</title>
        <authorList>
            <consortium name="The Broad Institute Genome Sequencing Platform"/>
            <consortium name="The Broad Institute Genome Sequencing Center for Infectious Disease"/>
            <person name="Neafsey D."/>
            <person name="Cheeseman I."/>
            <person name="Volkman S."/>
            <person name="Adams J."/>
            <person name="Walker B."/>
            <person name="Young S.K."/>
            <person name="Zeng Q."/>
            <person name="Gargeya S."/>
            <person name="Fitzgerald M."/>
            <person name="Haas B."/>
            <person name="Abouelleil A."/>
            <person name="Alvarado L."/>
            <person name="Arachchi H.M."/>
            <person name="Berlin A.M."/>
            <person name="Chapman S.B."/>
            <person name="Dewar J."/>
            <person name="Goldberg J."/>
            <person name="Griggs A."/>
            <person name="Gujja S."/>
            <person name="Hansen M."/>
            <person name="Howarth C."/>
            <person name="Imamovic A."/>
            <person name="Larimer J."/>
            <person name="McCowan C."/>
            <person name="Murphy C."/>
            <person name="Neiman D."/>
            <person name="Pearson M."/>
            <person name="Priest M."/>
            <person name="Roberts A."/>
            <person name="Saif S."/>
            <person name="Shea T."/>
            <person name="Sisk P."/>
            <person name="Sykes S."/>
            <person name="Wortman J."/>
            <person name="Nusbaum C."/>
            <person name="Birren B."/>
        </authorList>
    </citation>
    <scope>NUCLEOTIDE SEQUENCE [LARGE SCALE GENOMIC DNA]</scope>
    <source>
        <strain evidence="5">Tanzania (2000708)</strain>
    </source>
</reference>
<name>A0A024W4E4_PLAFA</name>
<dbReference type="SUPFAM" id="SSF46942">
    <property type="entry name" value="Elongation factor TFIIS domain 2"/>
    <property type="match status" value="1"/>
</dbReference>
<accession>A0A024W4E4</accession>
<feature type="region of interest" description="Disordered" evidence="1">
    <location>
        <begin position="742"/>
        <end position="767"/>
    </location>
</feature>
<feature type="region of interest" description="Disordered" evidence="1">
    <location>
        <begin position="800"/>
        <end position="823"/>
    </location>
</feature>
<dbReference type="PANTHER" id="PTHR13491:SF0">
    <property type="entry name" value="ZINC FINGER CCHC DOMAIN-CONTAINING PROTEIN 10"/>
    <property type="match status" value="1"/>
</dbReference>
<dbReference type="OrthoDB" id="1742074at2759"/>
<dbReference type="PANTHER" id="PTHR13491">
    <property type="entry name" value="ZCCHC10 PROTEIN"/>
    <property type="match status" value="1"/>
</dbReference>
<evidence type="ECO:0000313" key="5">
    <source>
        <dbReference type="Proteomes" id="UP000030708"/>
    </source>
</evidence>
<dbReference type="GO" id="GO:0006351">
    <property type="term" value="P:DNA-templated transcription"/>
    <property type="evidence" value="ECO:0007669"/>
    <property type="project" value="InterPro"/>
</dbReference>